<dbReference type="Proteomes" id="UP001285441">
    <property type="component" value="Unassembled WGS sequence"/>
</dbReference>
<proteinExistence type="predicted"/>
<evidence type="ECO:0000313" key="2">
    <source>
        <dbReference type="Proteomes" id="UP001285441"/>
    </source>
</evidence>
<dbReference type="AlphaFoldDB" id="A0AAE0N3J2"/>
<comment type="caution">
    <text evidence="1">The sequence shown here is derived from an EMBL/GenBank/DDBJ whole genome shotgun (WGS) entry which is preliminary data.</text>
</comment>
<protein>
    <submittedName>
        <fullName evidence="1">Uncharacterized protein</fullName>
    </submittedName>
</protein>
<feature type="non-terminal residue" evidence="1">
    <location>
        <position position="1"/>
    </location>
</feature>
<reference evidence="1" key="1">
    <citation type="journal article" date="2023" name="Mol. Phylogenet. Evol.">
        <title>Genome-scale phylogeny and comparative genomics of the fungal order Sordariales.</title>
        <authorList>
            <person name="Hensen N."/>
            <person name="Bonometti L."/>
            <person name="Westerberg I."/>
            <person name="Brannstrom I.O."/>
            <person name="Guillou S."/>
            <person name="Cros-Aarteil S."/>
            <person name="Calhoun S."/>
            <person name="Haridas S."/>
            <person name="Kuo A."/>
            <person name="Mondo S."/>
            <person name="Pangilinan J."/>
            <person name="Riley R."/>
            <person name="LaButti K."/>
            <person name="Andreopoulos B."/>
            <person name="Lipzen A."/>
            <person name="Chen C."/>
            <person name="Yan M."/>
            <person name="Daum C."/>
            <person name="Ng V."/>
            <person name="Clum A."/>
            <person name="Steindorff A."/>
            <person name="Ohm R.A."/>
            <person name="Martin F."/>
            <person name="Silar P."/>
            <person name="Natvig D.O."/>
            <person name="Lalanne C."/>
            <person name="Gautier V."/>
            <person name="Ament-Velasquez S.L."/>
            <person name="Kruys A."/>
            <person name="Hutchinson M.I."/>
            <person name="Powell A.J."/>
            <person name="Barry K."/>
            <person name="Miller A.N."/>
            <person name="Grigoriev I.V."/>
            <person name="Debuchy R."/>
            <person name="Gladieux P."/>
            <person name="Hiltunen Thoren M."/>
            <person name="Johannesson H."/>
        </authorList>
    </citation>
    <scope>NUCLEOTIDE SEQUENCE</scope>
    <source>
        <strain evidence="1">CBS 232.78</strain>
    </source>
</reference>
<keyword evidence="2" id="KW-1185">Reference proteome</keyword>
<evidence type="ECO:0000313" key="1">
    <source>
        <dbReference type="EMBL" id="KAK3368084.1"/>
    </source>
</evidence>
<gene>
    <name evidence="1" type="ORF">B0H63DRAFT_514781</name>
</gene>
<accession>A0AAE0N3J2</accession>
<name>A0AAE0N3J2_9PEZI</name>
<dbReference type="EMBL" id="JAULSW010000010">
    <property type="protein sequence ID" value="KAK3368084.1"/>
    <property type="molecule type" value="Genomic_DNA"/>
</dbReference>
<organism evidence="1 2">
    <name type="scientific">Podospora didyma</name>
    <dbReference type="NCBI Taxonomy" id="330526"/>
    <lineage>
        <taxon>Eukaryota</taxon>
        <taxon>Fungi</taxon>
        <taxon>Dikarya</taxon>
        <taxon>Ascomycota</taxon>
        <taxon>Pezizomycotina</taxon>
        <taxon>Sordariomycetes</taxon>
        <taxon>Sordariomycetidae</taxon>
        <taxon>Sordariales</taxon>
        <taxon>Podosporaceae</taxon>
        <taxon>Podospora</taxon>
    </lineage>
</organism>
<sequence>DHDRTKAVSCAISLSKVQLYGLFFSILGGVSSFGDAQPLSRAKHITSLFLWHP</sequence>
<reference evidence="1" key="2">
    <citation type="submission" date="2023-06" db="EMBL/GenBank/DDBJ databases">
        <authorList>
            <consortium name="Lawrence Berkeley National Laboratory"/>
            <person name="Haridas S."/>
            <person name="Hensen N."/>
            <person name="Bonometti L."/>
            <person name="Westerberg I."/>
            <person name="Brannstrom I.O."/>
            <person name="Guillou S."/>
            <person name="Cros-Aarteil S."/>
            <person name="Calhoun S."/>
            <person name="Kuo A."/>
            <person name="Mondo S."/>
            <person name="Pangilinan J."/>
            <person name="Riley R."/>
            <person name="LaButti K."/>
            <person name="Andreopoulos B."/>
            <person name="Lipzen A."/>
            <person name="Chen C."/>
            <person name="Yanf M."/>
            <person name="Daum C."/>
            <person name="Ng V."/>
            <person name="Clum A."/>
            <person name="Steindorff A."/>
            <person name="Ohm R."/>
            <person name="Martin F."/>
            <person name="Silar P."/>
            <person name="Natvig D."/>
            <person name="Lalanne C."/>
            <person name="Gautier V."/>
            <person name="Ament-velasquez S.L."/>
            <person name="Kruys A."/>
            <person name="Hutchinson M.I."/>
            <person name="Powell A.J."/>
            <person name="Barry K."/>
            <person name="Miller A.N."/>
            <person name="Grigoriev I.V."/>
            <person name="Debuchy R."/>
            <person name="Gladieux P."/>
            <person name="Thoren M.H."/>
            <person name="Johannesson H."/>
        </authorList>
    </citation>
    <scope>NUCLEOTIDE SEQUENCE</scope>
    <source>
        <strain evidence="1">CBS 232.78</strain>
    </source>
</reference>